<accession>A0ABS4K168</accession>
<dbReference type="InterPro" id="IPR025944">
    <property type="entry name" value="Sigma_54_int_dom_CS"/>
</dbReference>
<dbReference type="Gene3D" id="1.10.8.60">
    <property type="match status" value="1"/>
</dbReference>
<dbReference type="PROSITE" id="PS00688">
    <property type="entry name" value="SIGMA54_INTERACT_3"/>
    <property type="match status" value="1"/>
</dbReference>
<keyword evidence="5" id="KW-0804">Transcription</keyword>
<keyword evidence="2" id="KW-0067">ATP-binding</keyword>
<keyword evidence="3" id="KW-0805">Transcription regulation</keyword>
<evidence type="ECO:0000256" key="5">
    <source>
        <dbReference type="ARBA" id="ARBA00023163"/>
    </source>
</evidence>
<dbReference type="InterPro" id="IPR029016">
    <property type="entry name" value="GAF-like_dom_sf"/>
</dbReference>
<dbReference type="SUPFAM" id="SSF55785">
    <property type="entry name" value="PYP-like sensor domain (PAS domain)"/>
    <property type="match status" value="1"/>
</dbReference>
<evidence type="ECO:0000256" key="1">
    <source>
        <dbReference type="ARBA" id="ARBA00022741"/>
    </source>
</evidence>
<dbReference type="Gene3D" id="3.30.450.40">
    <property type="match status" value="1"/>
</dbReference>
<dbReference type="Pfam" id="PF25601">
    <property type="entry name" value="AAA_lid_14"/>
    <property type="match status" value="1"/>
</dbReference>
<dbReference type="Gene3D" id="3.40.50.300">
    <property type="entry name" value="P-loop containing nucleotide triphosphate hydrolases"/>
    <property type="match status" value="1"/>
</dbReference>
<dbReference type="PROSITE" id="PS50045">
    <property type="entry name" value="SIGMA54_INTERACT_4"/>
    <property type="match status" value="1"/>
</dbReference>
<dbReference type="PANTHER" id="PTHR32071:SF57">
    <property type="entry name" value="C4-DICARBOXYLATE TRANSPORT TRANSCRIPTIONAL REGULATORY PROTEIN DCTD"/>
    <property type="match status" value="1"/>
</dbReference>
<feature type="domain" description="Sigma-54 factor interaction" evidence="6">
    <location>
        <begin position="281"/>
        <end position="511"/>
    </location>
</feature>
<dbReference type="Gene3D" id="1.10.10.60">
    <property type="entry name" value="Homeodomain-like"/>
    <property type="match status" value="1"/>
</dbReference>
<dbReference type="PROSITE" id="PS00675">
    <property type="entry name" value="SIGMA54_INTERACT_1"/>
    <property type="match status" value="1"/>
</dbReference>
<evidence type="ECO:0000259" key="7">
    <source>
        <dbReference type="PROSITE" id="PS50112"/>
    </source>
</evidence>
<feature type="domain" description="PAS" evidence="7">
    <location>
        <begin position="159"/>
        <end position="198"/>
    </location>
</feature>
<keyword evidence="4" id="KW-0238">DNA-binding</keyword>
<dbReference type="Proteomes" id="UP001519308">
    <property type="component" value="Unassembled WGS sequence"/>
</dbReference>
<dbReference type="InterPro" id="IPR009057">
    <property type="entry name" value="Homeodomain-like_sf"/>
</dbReference>
<evidence type="ECO:0000313" key="9">
    <source>
        <dbReference type="Proteomes" id="UP001519308"/>
    </source>
</evidence>
<reference evidence="8 9" key="1">
    <citation type="submission" date="2021-03" db="EMBL/GenBank/DDBJ databases">
        <title>Genomic Encyclopedia of Type Strains, Phase IV (KMG-IV): sequencing the most valuable type-strain genomes for metagenomic binning, comparative biology and taxonomic classification.</title>
        <authorList>
            <person name="Goeker M."/>
        </authorList>
    </citation>
    <scope>NUCLEOTIDE SEQUENCE [LARGE SCALE GENOMIC DNA]</scope>
    <source>
        <strain evidence="8 9">DSM 28650</strain>
    </source>
</reference>
<dbReference type="InterPro" id="IPR025943">
    <property type="entry name" value="Sigma_54_int_dom_ATP-bd_2"/>
</dbReference>
<dbReference type="PANTHER" id="PTHR32071">
    <property type="entry name" value="TRANSCRIPTIONAL REGULATORY PROTEIN"/>
    <property type="match status" value="1"/>
</dbReference>
<keyword evidence="9" id="KW-1185">Reference proteome</keyword>
<dbReference type="PROSITE" id="PS00676">
    <property type="entry name" value="SIGMA54_INTERACT_2"/>
    <property type="match status" value="1"/>
</dbReference>
<dbReference type="InterPro" id="IPR002078">
    <property type="entry name" value="Sigma_54_int"/>
</dbReference>
<dbReference type="SUPFAM" id="SSF46689">
    <property type="entry name" value="Homeodomain-like"/>
    <property type="match status" value="1"/>
</dbReference>
<dbReference type="Pfam" id="PF00158">
    <property type="entry name" value="Sigma54_activat"/>
    <property type="match status" value="1"/>
</dbReference>
<sequence length="623" mass="70740">MALNSIKDSVQEVAEAISAVLHVDVTIIDNKFERIAATGHYKKLIGNKIPSKCLFEFILKEKRPLYIKRNPANDDEYITNLVCNTCEAKDTCTEFATVGYPIMKSEEVIGIIGINVFDEKQCDIISKDFNSMIVFLNKLSTLLVGNIVYKDTIKNLEIQKEETNHIIDSLNDGILCIDNNGFVKYLNRKGEKLLDVSEAYIKNNHVNELLPDLNVGLLGREFKGKAFNFHSKKQSFIVKSSPIIWSGERVSNIVQFNKKSDEVRAAYRLLESSNIVRFEDIIGESSSIRNVKLMAKTIAKTDSTVLLRGESGTGKELFARSIHYESNREEAPFIAVNCASIPDNLLESEFFGYEGGAFSGARREGQIGKFELASGGTIFLDEIGDLPLHLQPKILRVLQEHSFRKIGGKEEIYVDVRVVAATNKNLEAMVKNGEFREDLYYRLNVIPIYLPSLKERGEDIFLLTNYLLNKFCCRFNMKSKKISEDVKHIFSQYSWPGNIRELENVIEYAVNIAKDETIGIGSLPVNFAGKSRPLESQNIKCSNYNRHSNEAYDEKEERLNIIIPKEQLVSKGLKESLEEFEKNILVDMLTTYGNHSEGKNKIIEALNIDLSTLYRKLKKYNLQ</sequence>
<evidence type="ECO:0000256" key="3">
    <source>
        <dbReference type="ARBA" id="ARBA00023015"/>
    </source>
</evidence>
<dbReference type="InterPro" id="IPR000014">
    <property type="entry name" value="PAS"/>
</dbReference>
<gene>
    <name evidence="8" type="ORF">J2Z44_000799</name>
</gene>
<dbReference type="InterPro" id="IPR025662">
    <property type="entry name" value="Sigma_54_int_dom_ATP-bd_1"/>
</dbReference>
<dbReference type="InterPro" id="IPR027417">
    <property type="entry name" value="P-loop_NTPase"/>
</dbReference>
<dbReference type="RefSeq" id="WP_021284489.1">
    <property type="nucleotide sequence ID" value="NZ_JAGGLL010000004.1"/>
</dbReference>
<dbReference type="Gene3D" id="3.30.450.20">
    <property type="entry name" value="PAS domain"/>
    <property type="match status" value="1"/>
</dbReference>
<name>A0ABS4K168_9CLOT</name>
<dbReference type="SUPFAM" id="SSF52540">
    <property type="entry name" value="P-loop containing nucleoside triphosphate hydrolases"/>
    <property type="match status" value="1"/>
</dbReference>
<dbReference type="EMBL" id="JAGGLL010000004">
    <property type="protein sequence ID" value="MBP2021015.1"/>
    <property type="molecule type" value="Genomic_DNA"/>
</dbReference>
<dbReference type="PROSITE" id="PS50112">
    <property type="entry name" value="PAS"/>
    <property type="match status" value="1"/>
</dbReference>
<dbReference type="InterPro" id="IPR035965">
    <property type="entry name" value="PAS-like_dom_sf"/>
</dbReference>
<comment type="caution">
    <text evidence="8">The sequence shown here is derived from an EMBL/GenBank/DDBJ whole genome shotgun (WGS) entry which is preliminary data.</text>
</comment>
<evidence type="ECO:0000256" key="2">
    <source>
        <dbReference type="ARBA" id="ARBA00022840"/>
    </source>
</evidence>
<evidence type="ECO:0000256" key="4">
    <source>
        <dbReference type="ARBA" id="ARBA00023125"/>
    </source>
</evidence>
<proteinExistence type="predicted"/>
<organism evidence="8 9">
    <name type="scientific">Clostridium punense</name>
    <dbReference type="NCBI Taxonomy" id="1054297"/>
    <lineage>
        <taxon>Bacteria</taxon>
        <taxon>Bacillati</taxon>
        <taxon>Bacillota</taxon>
        <taxon>Clostridia</taxon>
        <taxon>Eubacteriales</taxon>
        <taxon>Clostridiaceae</taxon>
        <taxon>Clostridium</taxon>
    </lineage>
</organism>
<evidence type="ECO:0000259" key="6">
    <source>
        <dbReference type="PROSITE" id="PS50045"/>
    </source>
</evidence>
<dbReference type="CDD" id="cd00009">
    <property type="entry name" value="AAA"/>
    <property type="match status" value="1"/>
</dbReference>
<evidence type="ECO:0000313" key="8">
    <source>
        <dbReference type="EMBL" id="MBP2021015.1"/>
    </source>
</evidence>
<dbReference type="SMART" id="SM00382">
    <property type="entry name" value="AAA"/>
    <property type="match status" value="1"/>
</dbReference>
<protein>
    <submittedName>
        <fullName evidence="8">Transcriptional regulator with PAS, ATPase and Fis domain</fullName>
    </submittedName>
</protein>
<dbReference type="InterPro" id="IPR003593">
    <property type="entry name" value="AAA+_ATPase"/>
</dbReference>
<dbReference type="InterPro" id="IPR058031">
    <property type="entry name" value="AAA_lid_NorR"/>
</dbReference>
<keyword evidence="1" id="KW-0547">Nucleotide-binding</keyword>